<dbReference type="InterPro" id="IPR000425">
    <property type="entry name" value="MIP"/>
</dbReference>
<dbReference type="InterPro" id="IPR034294">
    <property type="entry name" value="Aquaporin_transptr"/>
</dbReference>
<evidence type="ECO:0000313" key="8">
    <source>
        <dbReference type="EMBL" id="QNI33421.1"/>
    </source>
</evidence>
<dbReference type="GO" id="GO:0016020">
    <property type="term" value="C:membrane"/>
    <property type="evidence" value="ECO:0007669"/>
    <property type="project" value="UniProtKB-SubCell"/>
</dbReference>
<dbReference type="Gene3D" id="1.20.1080.10">
    <property type="entry name" value="Glycerol uptake facilitator protein"/>
    <property type="match status" value="1"/>
</dbReference>
<keyword evidence="3 6" id="KW-0812">Transmembrane</keyword>
<evidence type="ECO:0000256" key="7">
    <source>
        <dbReference type="SAM" id="Phobius"/>
    </source>
</evidence>
<proteinExistence type="inferred from homology"/>
<keyword evidence="2 6" id="KW-0813">Transport</keyword>
<feature type="transmembrane region" description="Helical" evidence="7">
    <location>
        <begin position="41"/>
        <end position="64"/>
    </location>
</feature>
<sequence>MKKYFAELIGTFFLVLTIGCSVIGHGAGSLAPLAIGSALMVMIFAGGHISGGHFNPAVTLGIWLRGKCEAKDVAPYMIFQIIGAVLAAFAVKLLKAGDAITPLHPATIPALLAEFLFTFALVYVVLNVATAKGTSGNSFYGLAIGFTVLVGAFSVGNISGGAFNPAVATAISVLGLSSWSKIWIYLIADFGGAAVAAGAFKVLSSAEDVPQQLQRTKAARVTPREDSYSRT</sequence>
<dbReference type="InterPro" id="IPR022357">
    <property type="entry name" value="MIP_CS"/>
</dbReference>
<feature type="transmembrane region" description="Helical" evidence="7">
    <location>
        <begin position="106"/>
        <end position="126"/>
    </location>
</feature>
<gene>
    <name evidence="8" type="ORF">H7849_05575</name>
</gene>
<dbReference type="AlphaFoldDB" id="A0A7G8BLK1"/>
<evidence type="ECO:0000256" key="4">
    <source>
        <dbReference type="ARBA" id="ARBA00022989"/>
    </source>
</evidence>
<dbReference type="PROSITE" id="PS00221">
    <property type="entry name" value="MIP"/>
    <property type="match status" value="1"/>
</dbReference>
<protein>
    <submittedName>
        <fullName evidence="8">Aquaporin</fullName>
    </submittedName>
</protein>
<keyword evidence="4 7" id="KW-1133">Transmembrane helix</keyword>
<feature type="transmembrane region" description="Helical" evidence="7">
    <location>
        <begin position="76"/>
        <end position="94"/>
    </location>
</feature>
<comment type="subcellular location">
    <subcellularLocation>
        <location evidence="1">Membrane</location>
        <topology evidence="1">Multi-pass membrane protein</topology>
    </subcellularLocation>
</comment>
<feature type="transmembrane region" description="Helical" evidence="7">
    <location>
        <begin position="182"/>
        <end position="203"/>
    </location>
</feature>
<dbReference type="EMBL" id="CP060394">
    <property type="protein sequence ID" value="QNI33421.1"/>
    <property type="molecule type" value="Genomic_DNA"/>
</dbReference>
<comment type="similarity">
    <text evidence="6">Belongs to the MIP/aquaporin (TC 1.A.8) family.</text>
</comment>
<name>A0A7G8BLK1_9BACT</name>
<organism evidence="8 9">
    <name type="scientific">Alloacidobacterium dinghuense</name>
    <dbReference type="NCBI Taxonomy" id="2763107"/>
    <lineage>
        <taxon>Bacteria</taxon>
        <taxon>Pseudomonadati</taxon>
        <taxon>Acidobacteriota</taxon>
        <taxon>Terriglobia</taxon>
        <taxon>Terriglobales</taxon>
        <taxon>Acidobacteriaceae</taxon>
        <taxon>Alloacidobacterium</taxon>
    </lineage>
</organism>
<evidence type="ECO:0000256" key="3">
    <source>
        <dbReference type="ARBA" id="ARBA00022692"/>
    </source>
</evidence>
<dbReference type="Pfam" id="PF00230">
    <property type="entry name" value="MIP"/>
    <property type="match status" value="1"/>
</dbReference>
<dbReference type="PROSITE" id="PS51257">
    <property type="entry name" value="PROKAR_LIPOPROTEIN"/>
    <property type="match status" value="1"/>
</dbReference>
<evidence type="ECO:0000256" key="6">
    <source>
        <dbReference type="RuleBase" id="RU000477"/>
    </source>
</evidence>
<evidence type="ECO:0000256" key="2">
    <source>
        <dbReference type="ARBA" id="ARBA00022448"/>
    </source>
</evidence>
<accession>A0A7G8BLK1</accession>
<dbReference type="PANTHER" id="PTHR45724:SF13">
    <property type="entry name" value="AQUAPORIN NIP1-1-RELATED"/>
    <property type="match status" value="1"/>
</dbReference>
<evidence type="ECO:0000256" key="1">
    <source>
        <dbReference type="ARBA" id="ARBA00004141"/>
    </source>
</evidence>
<dbReference type="SUPFAM" id="SSF81338">
    <property type="entry name" value="Aquaporin-like"/>
    <property type="match status" value="1"/>
</dbReference>
<dbReference type="InterPro" id="IPR023271">
    <property type="entry name" value="Aquaporin-like"/>
</dbReference>
<dbReference type="GO" id="GO:0015267">
    <property type="term" value="F:channel activity"/>
    <property type="evidence" value="ECO:0007669"/>
    <property type="project" value="InterPro"/>
</dbReference>
<evidence type="ECO:0000313" key="9">
    <source>
        <dbReference type="Proteomes" id="UP000515312"/>
    </source>
</evidence>
<dbReference type="KEGG" id="adin:H7849_05575"/>
<reference evidence="8 9" key="1">
    <citation type="submission" date="2020-08" db="EMBL/GenBank/DDBJ databases">
        <title>Edaphobacter telluris sp. nov. and Acidobacterium dinghuensis sp. nov., two acidobacteria isolated from forest soil.</title>
        <authorList>
            <person name="Fu J."/>
            <person name="Qiu L."/>
        </authorList>
    </citation>
    <scope>NUCLEOTIDE SEQUENCE [LARGE SCALE GENOMIC DNA]</scope>
    <source>
        <strain evidence="8">4Y35</strain>
    </source>
</reference>
<dbReference type="PANTHER" id="PTHR45724">
    <property type="entry name" value="AQUAPORIN NIP2-1"/>
    <property type="match status" value="1"/>
</dbReference>
<dbReference type="PRINTS" id="PR00783">
    <property type="entry name" value="MINTRINSICP"/>
</dbReference>
<dbReference type="Proteomes" id="UP000515312">
    <property type="component" value="Chromosome"/>
</dbReference>
<feature type="transmembrane region" description="Helical" evidence="7">
    <location>
        <begin position="138"/>
        <end position="162"/>
    </location>
</feature>
<feature type="transmembrane region" description="Helical" evidence="7">
    <location>
        <begin position="12"/>
        <end position="35"/>
    </location>
</feature>
<keyword evidence="5 7" id="KW-0472">Membrane</keyword>
<dbReference type="RefSeq" id="WP_186744836.1">
    <property type="nucleotide sequence ID" value="NZ_CP060394.1"/>
</dbReference>
<evidence type="ECO:0000256" key="5">
    <source>
        <dbReference type="ARBA" id="ARBA00023136"/>
    </source>
</evidence>
<keyword evidence="9" id="KW-1185">Reference proteome</keyword>